<evidence type="ECO:0000313" key="2">
    <source>
        <dbReference type="Proteomes" id="UP000270616"/>
    </source>
</evidence>
<protein>
    <submittedName>
        <fullName evidence="1">Uncharacterized protein</fullName>
    </submittedName>
</protein>
<dbReference type="AlphaFoldDB" id="A0A3N3ZUV4"/>
<gene>
    <name evidence="1" type="ORF">EDL96_03075</name>
</gene>
<proteinExistence type="predicted"/>
<evidence type="ECO:0000313" key="1">
    <source>
        <dbReference type="EMBL" id="ROZ64259.1"/>
    </source>
</evidence>
<reference evidence="1 2" key="1">
    <citation type="submission" date="2018-10" db="EMBL/GenBank/DDBJ databases">
        <title>Kocuria sp. M5W7-7, whole genome shotgun sequence.</title>
        <authorList>
            <person name="Tuo L."/>
        </authorList>
    </citation>
    <scope>NUCLEOTIDE SEQUENCE [LARGE SCALE GENOMIC DNA]</scope>
    <source>
        <strain evidence="1 2">M5W7-7</strain>
    </source>
</reference>
<name>A0A3N3ZUV4_9MICC</name>
<sequence>MRNKATITPESLVVEPIGLDKLWAVKKSITVPLSHVRGAAHTPGAKDQAKGWRGPGLRWREKLTGTFHSGGERRFWNISGFDDVVTIDLVDEQYSQVIISVDDPAGTAERINTAAHGAGVSEA</sequence>
<dbReference type="EMBL" id="RKMF01000003">
    <property type="protein sequence ID" value="ROZ64259.1"/>
    <property type="molecule type" value="Genomic_DNA"/>
</dbReference>
<accession>A0A3N3ZUV4</accession>
<dbReference type="Proteomes" id="UP000270616">
    <property type="component" value="Unassembled WGS sequence"/>
</dbReference>
<dbReference type="OrthoDB" id="530515at2"/>
<organism evidence="1 2">
    <name type="scientific">Kocuria soli</name>
    <dbReference type="NCBI Taxonomy" id="2485125"/>
    <lineage>
        <taxon>Bacteria</taxon>
        <taxon>Bacillati</taxon>
        <taxon>Actinomycetota</taxon>
        <taxon>Actinomycetes</taxon>
        <taxon>Micrococcales</taxon>
        <taxon>Micrococcaceae</taxon>
        <taxon>Kocuria</taxon>
    </lineage>
</organism>
<keyword evidence="2" id="KW-1185">Reference proteome</keyword>
<comment type="caution">
    <text evidence="1">The sequence shown here is derived from an EMBL/GenBank/DDBJ whole genome shotgun (WGS) entry which is preliminary data.</text>
</comment>
<dbReference type="RefSeq" id="WP_123824355.1">
    <property type="nucleotide sequence ID" value="NZ_RKMF01000003.1"/>
</dbReference>